<dbReference type="GO" id="GO:0003676">
    <property type="term" value="F:nucleic acid binding"/>
    <property type="evidence" value="ECO:0007669"/>
    <property type="project" value="InterPro"/>
</dbReference>
<feature type="short sequence motif" description="Q motif" evidence="6">
    <location>
        <begin position="54"/>
        <end position="82"/>
    </location>
</feature>
<dbReference type="GO" id="GO:0005829">
    <property type="term" value="C:cytosol"/>
    <property type="evidence" value="ECO:0007669"/>
    <property type="project" value="TreeGrafter"/>
</dbReference>
<protein>
    <submittedName>
        <fullName evidence="11">DEAD/DEAH box helicase</fullName>
    </submittedName>
</protein>
<dbReference type="PANTHER" id="PTHR47959:SF13">
    <property type="entry name" value="ATP-DEPENDENT RNA HELICASE RHLE"/>
    <property type="match status" value="1"/>
</dbReference>
<dbReference type="Pfam" id="PF00270">
    <property type="entry name" value="DEAD"/>
    <property type="match status" value="1"/>
</dbReference>
<dbReference type="PROSITE" id="PS51195">
    <property type="entry name" value="Q_MOTIF"/>
    <property type="match status" value="1"/>
</dbReference>
<dbReference type="InterPro" id="IPR011545">
    <property type="entry name" value="DEAD/DEAH_box_helicase_dom"/>
</dbReference>
<feature type="domain" description="Helicase C-terminal" evidence="9">
    <location>
        <begin position="279"/>
        <end position="385"/>
    </location>
</feature>
<evidence type="ECO:0000313" key="11">
    <source>
        <dbReference type="EMBL" id="MCA9392552.1"/>
    </source>
</evidence>
<comment type="caution">
    <text evidence="11">The sequence shown here is derived from an EMBL/GenBank/DDBJ whole genome shotgun (WGS) entry which is preliminary data.</text>
</comment>
<keyword evidence="1" id="KW-0547">Nucleotide-binding</keyword>
<dbReference type="CDD" id="cd18787">
    <property type="entry name" value="SF2_C_DEAD"/>
    <property type="match status" value="1"/>
</dbReference>
<evidence type="ECO:0000256" key="3">
    <source>
        <dbReference type="ARBA" id="ARBA00022806"/>
    </source>
</evidence>
<dbReference type="PROSITE" id="PS51192">
    <property type="entry name" value="HELICASE_ATP_BIND_1"/>
    <property type="match status" value="1"/>
</dbReference>
<dbReference type="GO" id="GO:0003724">
    <property type="term" value="F:RNA helicase activity"/>
    <property type="evidence" value="ECO:0007669"/>
    <property type="project" value="InterPro"/>
</dbReference>
<dbReference type="SMART" id="SM00487">
    <property type="entry name" value="DEXDc"/>
    <property type="match status" value="1"/>
</dbReference>
<evidence type="ECO:0000259" key="9">
    <source>
        <dbReference type="PROSITE" id="PS51194"/>
    </source>
</evidence>
<feature type="non-terminal residue" evidence="11">
    <location>
        <position position="385"/>
    </location>
</feature>
<dbReference type="Pfam" id="PF00271">
    <property type="entry name" value="Helicase_C"/>
    <property type="match status" value="1"/>
</dbReference>
<dbReference type="InterPro" id="IPR001650">
    <property type="entry name" value="Helicase_C-like"/>
</dbReference>
<evidence type="ECO:0000256" key="1">
    <source>
        <dbReference type="ARBA" id="ARBA00022741"/>
    </source>
</evidence>
<dbReference type="InterPro" id="IPR050079">
    <property type="entry name" value="DEAD_box_RNA_helicase"/>
</dbReference>
<evidence type="ECO:0000256" key="2">
    <source>
        <dbReference type="ARBA" id="ARBA00022801"/>
    </source>
</evidence>
<comment type="similarity">
    <text evidence="5">Belongs to the DEAD box helicase family.</text>
</comment>
<gene>
    <name evidence="11" type="ORF">KC614_05150</name>
</gene>
<reference evidence="11" key="1">
    <citation type="submission" date="2020-04" db="EMBL/GenBank/DDBJ databases">
        <authorList>
            <person name="Zhang T."/>
        </authorList>
    </citation>
    <scope>NUCLEOTIDE SEQUENCE</scope>
    <source>
        <strain evidence="11">HKST-UBA03</strain>
    </source>
</reference>
<dbReference type="Gene3D" id="3.40.50.300">
    <property type="entry name" value="P-loop containing nucleotide triphosphate hydrolases"/>
    <property type="match status" value="2"/>
</dbReference>
<feature type="domain" description="Helicase ATP-binding" evidence="8">
    <location>
        <begin position="85"/>
        <end position="254"/>
    </location>
</feature>
<evidence type="ECO:0000259" key="10">
    <source>
        <dbReference type="PROSITE" id="PS51195"/>
    </source>
</evidence>
<evidence type="ECO:0000313" key="12">
    <source>
        <dbReference type="Proteomes" id="UP000751518"/>
    </source>
</evidence>
<feature type="region of interest" description="Disordered" evidence="7">
    <location>
        <begin position="1"/>
        <end position="33"/>
    </location>
</feature>
<dbReference type="GO" id="GO:0016787">
    <property type="term" value="F:hydrolase activity"/>
    <property type="evidence" value="ECO:0007669"/>
    <property type="project" value="UniProtKB-KW"/>
</dbReference>
<dbReference type="EMBL" id="JAGQKZ010000079">
    <property type="protein sequence ID" value="MCA9392552.1"/>
    <property type="molecule type" value="Genomic_DNA"/>
</dbReference>
<name>A0A955LKR4_UNCKA</name>
<dbReference type="SUPFAM" id="SSF52540">
    <property type="entry name" value="P-loop containing nucleoside triphosphate hydrolases"/>
    <property type="match status" value="1"/>
</dbReference>
<feature type="compositionally biased region" description="Basic residues" evidence="7">
    <location>
        <begin position="1"/>
        <end position="26"/>
    </location>
</feature>
<organism evidence="11 12">
    <name type="scientific">candidate division WWE3 bacterium</name>
    <dbReference type="NCBI Taxonomy" id="2053526"/>
    <lineage>
        <taxon>Bacteria</taxon>
        <taxon>Katanobacteria</taxon>
    </lineage>
</organism>
<keyword evidence="2" id="KW-0378">Hydrolase</keyword>
<dbReference type="Proteomes" id="UP000751518">
    <property type="component" value="Unassembled WGS sequence"/>
</dbReference>
<evidence type="ECO:0000256" key="6">
    <source>
        <dbReference type="PROSITE-ProRule" id="PRU00552"/>
    </source>
</evidence>
<evidence type="ECO:0000256" key="5">
    <source>
        <dbReference type="ARBA" id="ARBA00038437"/>
    </source>
</evidence>
<dbReference type="CDD" id="cd00268">
    <property type="entry name" value="DEADc"/>
    <property type="match status" value="1"/>
</dbReference>
<dbReference type="GO" id="GO:0005524">
    <property type="term" value="F:ATP binding"/>
    <property type="evidence" value="ECO:0007669"/>
    <property type="project" value="UniProtKB-KW"/>
</dbReference>
<keyword evidence="4" id="KW-0067">ATP-binding</keyword>
<dbReference type="InterPro" id="IPR014001">
    <property type="entry name" value="Helicase_ATP-bd"/>
</dbReference>
<evidence type="ECO:0000256" key="4">
    <source>
        <dbReference type="ARBA" id="ARBA00022840"/>
    </source>
</evidence>
<evidence type="ECO:0000256" key="7">
    <source>
        <dbReference type="SAM" id="MobiDB-lite"/>
    </source>
</evidence>
<dbReference type="InterPro" id="IPR027417">
    <property type="entry name" value="P-loop_NTPase"/>
</dbReference>
<keyword evidence="3 11" id="KW-0347">Helicase</keyword>
<dbReference type="PROSITE" id="PS51194">
    <property type="entry name" value="HELICASE_CTER"/>
    <property type="match status" value="1"/>
</dbReference>
<dbReference type="AlphaFoldDB" id="A0A955LKR4"/>
<reference evidence="11" key="2">
    <citation type="journal article" date="2021" name="Microbiome">
        <title>Successional dynamics and alternative stable states in a saline activated sludge microbial community over 9 years.</title>
        <authorList>
            <person name="Wang Y."/>
            <person name="Ye J."/>
            <person name="Ju F."/>
            <person name="Liu L."/>
            <person name="Boyd J.A."/>
            <person name="Deng Y."/>
            <person name="Parks D.H."/>
            <person name="Jiang X."/>
            <person name="Yin X."/>
            <person name="Woodcroft B.J."/>
            <person name="Tyson G.W."/>
            <person name="Hugenholtz P."/>
            <person name="Polz M.F."/>
            <person name="Zhang T."/>
        </authorList>
    </citation>
    <scope>NUCLEOTIDE SEQUENCE</scope>
    <source>
        <strain evidence="11">HKST-UBA03</strain>
    </source>
</reference>
<accession>A0A955LKR4</accession>
<sequence length="385" mass="43356">MYRQRKNNKFSRGRNFHKRGGSKRRSPANSKVFDPRSVVGKFTKAVKDEYVTKNTFADFNLDSQLTKNINSRKFTAPTPIQDQAIPEIMKGNDVVGIANTGTGKTAAFLIPLINKVGLNPQSRVLIVAPTRELVLQIEKELQVYAWGMPVRSAICIGGVSIKRQFQMLDRRPGFVVGTPGRLLDLENRQKLKFNDFDSIVLDEVDRMLDMGFIHDVKKIIAKLPVNRQSLFFSATIDKKVTEILSQFVSDPISLSVGTNDITENIHQEVIELKGRNKEDVLRKLLETKEVEKTLVFTRTKSGADRLHRSLSTSGFKTAVMHGNRTQSQRQKSLDLFRKGKVNILIATDVASRGIDVADITHVINHDLPGSYDDYIHRIGRTGRAN</sequence>
<evidence type="ECO:0000259" key="8">
    <source>
        <dbReference type="PROSITE" id="PS51192"/>
    </source>
</evidence>
<proteinExistence type="inferred from homology"/>
<dbReference type="InterPro" id="IPR014014">
    <property type="entry name" value="RNA_helicase_DEAD_Q_motif"/>
</dbReference>
<feature type="domain" description="DEAD-box RNA helicase Q" evidence="10">
    <location>
        <begin position="54"/>
        <end position="82"/>
    </location>
</feature>
<dbReference type="SMART" id="SM00490">
    <property type="entry name" value="HELICc"/>
    <property type="match status" value="1"/>
</dbReference>
<dbReference type="InterPro" id="IPR044742">
    <property type="entry name" value="DEAD/DEAH_RhlB"/>
</dbReference>
<dbReference type="PANTHER" id="PTHR47959">
    <property type="entry name" value="ATP-DEPENDENT RNA HELICASE RHLE-RELATED"/>
    <property type="match status" value="1"/>
</dbReference>